<dbReference type="Proteomes" id="UP000479710">
    <property type="component" value="Unassembled WGS sequence"/>
</dbReference>
<sequence>MQWWWPRWRGGQAARHAAAHHPPPALYLATGLPASGHLHLPAAAAAARRAGEFPAASLVLRLRHLQAPAFPIPLQHLHLAAGLLASGCLHFPVLGLLSTQSPTFPLIYYLLLLRRNRRTSQLDYLGLLRHCRHNLVSIRRRRLLLDHGPYWIGGASVVAMAASCSGHKLAPKCVPLSSPCVVLLSQLSVLLGVNLKLRLQ</sequence>
<evidence type="ECO:0000256" key="1">
    <source>
        <dbReference type="SAM" id="Phobius"/>
    </source>
</evidence>
<protein>
    <submittedName>
        <fullName evidence="2">Uncharacterized protein</fullName>
    </submittedName>
</protein>
<evidence type="ECO:0000313" key="2">
    <source>
        <dbReference type="EMBL" id="KAF0917884.1"/>
    </source>
</evidence>
<feature type="transmembrane region" description="Helical" evidence="1">
    <location>
        <begin position="89"/>
        <end position="111"/>
    </location>
</feature>
<keyword evidence="1" id="KW-0812">Transmembrane</keyword>
<comment type="caution">
    <text evidence="2">The sequence shown here is derived from an EMBL/GenBank/DDBJ whole genome shotgun (WGS) entry which is preliminary data.</text>
</comment>
<keyword evidence="1" id="KW-1133">Transmembrane helix</keyword>
<proteinExistence type="predicted"/>
<dbReference type="AlphaFoldDB" id="A0A6G1E0H5"/>
<keyword evidence="1" id="KW-0472">Membrane</keyword>
<evidence type="ECO:0000313" key="3">
    <source>
        <dbReference type="Proteomes" id="UP000479710"/>
    </source>
</evidence>
<organism evidence="2 3">
    <name type="scientific">Oryza meyeriana var. granulata</name>
    <dbReference type="NCBI Taxonomy" id="110450"/>
    <lineage>
        <taxon>Eukaryota</taxon>
        <taxon>Viridiplantae</taxon>
        <taxon>Streptophyta</taxon>
        <taxon>Embryophyta</taxon>
        <taxon>Tracheophyta</taxon>
        <taxon>Spermatophyta</taxon>
        <taxon>Magnoliopsida</taxon>
        <taxon>Liliopsida</taxon>
        <taxon>Poales</taxon>
        <taxon>Poaceae</taxon>
        <taxon>BOP clade</taxon>
        <taxon>Oryzoideae</taxon>
        <taxon>Oryzeae</taxon>
        <taxon>Oryzinae</taxon>
        <taxon>Oryza</taxon>
        <taxon>Oryza meyeriana</taxon>
    </lineage>
</organism>
<dbReference type="EMBL" id="SPHZ02000005">
    <property type="protein sequence ID" value="KAF0917884.1"/>
    <property type="molecule type" value="Genomic_DNA"/>
</dbReference>
<accession>A0A6G1E0H5</accession>
<keyword evidence="3" id="KW-1185">Reference proteome</keyword>
<name>A0A6G1E0H5_9ORYZ</name>
<reference evidence="2 3" key="1">
    <citation type="submission" date="2019-11" db="EMBL/GenBank/DDBJ databases">
        <title>Whole genome sequence of Oryza granulata.</title>
        <authorList>
            <person name="Li W."/>
        </authorList>
    </citation>
    <scope>NUCLEOTIDE SEQUENCE [LARGE SCALE GENOMIC DNA]</scope>
    <source>
        <strain evidence="3">cv. Menghai</strain>
        <tissue evidence="2">Leaf</tissue>
    </source>
</reference>
<gene>
    <name evidence="2" type="ORF">E2562_021610</name>
</gene>